<accession>A0ABS6EPP7</accession>
<dbReference type="NCBIfam" id="TIGR01830">
    <property type="entry name" value="3oxo_ACP_reduc"/>
    <property type="match status" value="1"/>
</dbReference>
<feature type="domain" description="Ketoreductase" evidence="7">
    <location>
        <begin position="2"/>
        <end position="182"/>
    </location>
</feature>
<dbReference type="EMBL" id="JAHLQI010000001">
    <property type="protein sequence ID" value="MBU5489463.1"/>
    <property type="molecule type" value="Genomic_DNA"/>
</dbReference>
<comment type="subunit">
    <text evidence="6">Homotetramer.</text>
</comment>
<dbReference type="InterPro" id="IPR057326">
    <property type="entry name" value="KR_dom"/>
</dbReference>
<dbReference type="NCBIfam" id="NF009466">
    <property type="entry name" value="PRK12826.1-2"/>
    <property type="match status" value="1"/>
</dbReference>
<name>A0ABS6EPP7_9FIRM</name>
<dbReference type="SMART" id="SM00822">
    <property type="entry name" value="PKS_KR"/>
    <property type="match status" value="1"/>
</dbReference>
<gene>
    <name evidence="8" type="primary">fabG</name>
    <name evidence="8" type="ORF">KQI75_02270</name>
</gene>
<dbReference type="Pfam" id="PF13561">
    <property type="entry name" value="adh_short_C2"/>
    <property type="match status" value="1"/>
</dbReference>
<evidence type="ECO:0000259" key="7">
    <source>
        <dbReference type="SMART" id="SM00822"/>
    </source>
</evidence>
<evidence type="ECO:0000256" key="6">
    <source>
        <dbReference type="RuleBase" id="RU366074"/>
    </source>
</evidence>
<dbReference type="EC" id="1.1.1.100" evidence="3 6"/>
<comment type="catalytic activity">
    <reaction evidence="5 6">
        <text>a (3R)-hydroxyacyl-[ACP] + NADP(+) = a 3-oxoacyl-[ACP] + NADPH + H(+)</text>
        <dbReference type="Rhea" id="RHEA:17397"/>
        <dbReference type="Rhea" id="RHEA-COMP:9916"/>
        <dbReference type="Rhea" id="RHEA-COMP:9945"/>
        <dbReference type="ChEBI" id="CHEBI:15378"/>
        <dbReference type="ChEBI" id="CHEBI:57783"/>
        <dbReference type="ChEBI" id="CHEBI:58349"/>
        <dbReference type="ChEBI" id="CHEBI:78776"/>
        <dbReference type="ChEBI" id="CHEBI:78827"/>
        <dbReference type="EC" id="1.1.1.100"/>
    </reaction>
</comment>
<dbReference type="InterPro" id="IPR050259">
    <property type="entry name" value="SDR"/>
</dbReference>
<evidence type="ECO:0000256" key="1">
    <source>
        <dbReference type="ARBA" id="ARBA00005194"/>
    </source>
</evidence>
<organism evidence="8 9">
    <name type="scientific">Butyricicoccus intestinisimiae</name>
    <dbReference type="NCBI Taxonomy" id="2841509"/>
    <lineage>
        <taxon>Bacteria</taxon>
        <taxon>Bacillati</taxon>
        <taxon>Bacillota</taxon>
        <taxon>Clostridia</taxon>
        <taxon>Eubacteriales</taxon>
        <taxon>Butyricicoccaceae</taxon>
        <taxon>Butyricicoccus</taxon>
    </lineage>
</organism>
<proteinExistence type="inferred from homology"/>
<keyword evidence="6" id="KW-0521">NADP</keyword>
<evidence type="ECO:0000256" key="2">
    <source>
        <dbReference type="ARBA" id="ARBA00006484"/>
    </source>
</evidence>
<keyword evidence="6" id="KW-0443">Lipid metabolism</keyword>
<keyword evidence="9" id="KW-1185">Reference proteome</keyword>
<dbReference type="InterPro" id="IPR011284">
    <property type="entry name" value="3oxo_ACP_reduc"/>
</dbReference>
<comment type="pathway">
    <text evidence="1 6">Lipid metabolism; fatty acid biosynthesis.</text>
</comment>
<keyword evidence="6" id="KW-0275">Fatty acid biosynthesis</keyword>
<comment type="caution">
    <text evidence="8">The sequence shown here is derived from an EMBL/GenBank/DDBJ whole genome shotgun (WGS) entry which is preliminary data.</text>
</comment>
<evidence type="ECO:0000313" key="8">
    <source>
        <dbReference type="EMBL" id="MBU5489463.1"/>
    </source>
</evidence>
<dbReference type="NCBIfam" id="NF005559">
    <property type="entry name" value="PRK07231.1"/>
    <property type="match status" value="1"/>
</dbReference>
<comment type="similarity">
    <text evidence="2 6">Belongs to the short-chain dehydrogenases/reductases (SDR) family.</text>
</comment>
<comment type="function">
    <text evidence="6">Catalyzes the NADPH-dependent reduction of beta-ketoacyl-ACP substrates to beta-hydroxyacyl-ACP products, the first reductive step in the elongation cycle of fatty acid biosynthesis.</text>
</comment>
<dbReference type="CDD" id="cd05333">
    <property type="entry name" value="BKR_SDR_c"/>
    <property type="match status" value="1"/>
</dbReference>
<keyword evidence="6" id="KW-0276">Fatty acid metabolism</keyword>
<dbReference type="RefSeq" id="WP_216469057.1">
    <property type="nucleotide sequence ID" value="NZ_JAHLQI010000001.1"/>
</dbReference>
<dbReference type="PANTHER" id="PTHR42879">
    <property type="entry name" value="3-OXOACYL-(ACYL-CARRIER-PROTEIN) REDUCTASE"/>
    <property type="match status" value="1"/>
</dbReference>
<reference evidence="8 9" key="1">
    <citation type="submission" date="2021-06" db="EMBL/GenBank/DDBJ databases">
        <authorList>
            <person name="Sun Q."/>
            <person name="Li D."/>
        </authorList>
    </citation>
    <scope>NUCLEOTIDE SEQUENCE [LARGE SCALE GENOMIC DNA]</scope>
    <source>
        <strain evidence="8 9">MSJd-7</strain>
    </source>
</reference>
<keyword evidence="4 6" id="KW-0560">Oxidoreductase</keyword>
<protein>
    <recommendedName>
        <fullName evidence="3 6">3-oxoacyl-[acyl-carrier-protein] reductase</fullName>
        <ecNumber evidence="3 6">1.1.1.100</ecNumber>
    </recommendedName>
</protein>
<sequence>MSLAIVTGGSRGIGAAIVKKLAAEGYDVVINCVSNVAKAEAVAEECRALGVQAYPMAWDVSDSNACQEAAKKIKAEIGVPDVLVNNAGITRDGLMIRLGAEKWNEVIQANLNSVFYMTSAIGAQMMRKKAGSIVNITSISGLHGNFGQANYTAAKAGVIGLTKTAAKELGSRGIRVNAVAPGFIQTDMTDALSDEIKENAKSRIALGRFGKPEEIAEAVAFLASDKASYITGQVLSVDGSTAL</sequence>
<dbReference type="PROSITE" id="PS00061">
    <property type="entry name" value="ADH_SHORT"/>
    <property type="match status" value="1"/>
</dbReference>
<dbReference type="Proteomes" id="UP000783588">
    <property type="component" value="Unassembled WGS sequence"/>
</dbReference>
<evidence type="ECO:0000256" key="4">
    <source>
        <dbReference type="ARBA" id="ARBA00023002"/>
    </source>
</evidence>
<dbReference type="InterPro" id="IPR002347">
    <property type="entry name" value="SDR_fam"/>
</dbReference>
<keyword evidence="6" id="KW-0444">Lipid biosynthesis</keyword>
<evidence type="ECO:0000256" key="5">
    <source>
        <dbReference type="ARBA" id="ARBA00048508"/>
    </source>
</evidence>
<dbReference type="GO" id="GO:0004316">
    <property type="term" value="F:3-oxoacyl-[acyl-carrier-protein] reductase (NADPH) activity"/>
    <property type="evidence" value="ECO:0007669"/>
    <property type="project" value="UniProtKB-EC"/>
</dbReference>
<evidence type="ECO:0000313" key="9">
    <source>
        <dbReference type="Proteomes" id="UP000783588"/>
    </source>
</evidence>
<dbReference type="InterPro" id="IPR020904">
    <property type="entry name" value="Sc_DH/Rdtase_CS"/>
</dbReference>
<evidence type="ECO:0000256" key="3">
    <source>
        <dbReference type="ARBA" id="ARBA00012948"/>
    </source>
</evidence>
<dbReference type="PANTHER" id="PTHR42879:SF2">
    <property type="entry name" value="3-OXOACYL-[ACYL-CARRIER-PROTEIN] REDUCTASE FABG"/>
    <property type="match status" value="1"/>
</dbReference>